<evidence type="ECO:0000313" key="3">
    <source>
        <dbReference type="Proteomes" id="UP000247233"/>
    </source>
</evidence>
<dbReference type="EMBL" id="MSFL01000006">
    <property type="protein sequence ID" value="PWY87448.1"/>
    <property type="molecule type" value="Genomic_DNA"/>
</dbReference>
<evidence type="ECO:0000313" key="2">
    <source>
        <dbReference type="EMBL" id="PWY87448.1"/>
    </source>
</evidence>
<proteinExistence type="predicted"/>
<dbReference type="OrthoDB" id="2414723at2759"/>
<dbReference type="Gene3D" id="3.30.710.10">
    <property type="entry name" value="Potassium Channel Kv1.1, Chain A"/>
    <property type="match status" value="1"/>
</dbReference>
<accession>A0A317WR98</accession>
<dbReference type="InterPro" id="IPR000210">
    <property type="entry name" value="BTB/POZ_dom"/>
</dbReference>
<organism evidence="2 3">
    <name type="scientific">Aspergillus heteromorphus CBS 117.55</name>
    <dbReference type="NCBI Taxonomy" id="1448321"/>
    <lineage>
        <taxon>Eukaryota</taxon>
        <taxon>Fungi</taxon>
        <taxon>Dikarya</taxon>
        <taxon>Ascomycota</taxon>
        <taxon>Pezizomycotina</taxon>
        <taxon>Eurotiomycetes</taxon>
        <taxon>Eurotiomycetidae</taxon>
        <taxon>Eurotiales</taxon>
        <taxon>Aspergillaceae</taxon>
        <taxon>Aspergillus</taxon>
        <taxon>Aspergillus subgen. Circumdati</taxon>
    </lineage>
</organism>
<keyword evidence="3" id="KW-1185">Reference proteome</keyword>
<dbReference type="PANTHER" id="PTHR11145">
    <property type="entry name" value="BTB/POZ DOMAIN-CONTAINING ADAPTER FOR CUL3-MEDIATED RHOA DEGRADATION PROTEIN FAMILY MEMBER"/>
    <property type="match status" value="1"/>
</dbReference>
<comment type="caution">
    <text evidence="2">The sequence shown here is derived from an EMBL/GenBank/DDBJ whole genome shotgun (WGS) entry which is preliminary data.</text>
</comment>
<feature type="domain" description="BTB" evidence="1">
    <location>
        <begin position="15"/>
        <end position="83"/>
    </location>
</feature>
<protein>
    <recommendedName>
        <fullName evidence="1">BTB domain-containing protein</fullName>
    </recommendedName>
</protein>
<dbReference type="SUPFAM" id="SSF54695">
    <property type="entry name" value="POZ domain"/>
    <property type="match status" value="1"/>
</dbReference>
<dbReference type="InterPro" id="IPR003131">
    <property type="entry name" value="T1-type_BTB"/>
</dbReference>
<reference evidence="2 3" key="1">
    <citation type="submission" date="2016-12" db="EMBL/GenBank/DDBJ databases">
        <title>The genomes of Aspergillus section Nigri reveals drivers in fungal speciation.</title>
        <authorList>
            <consortium name="DOE Joint Genome Institute"/>
            <person name="Vesth T.C."/>
            <person name="Nybo J."/>
            <person name="Theobald S."/>
            <person name="Brandl J."/>
            <person name="Frisvad J.C."/>
            <person name="Nielsen K.F."/>
            <person name="Lyhne E.K."/>
            <person name="Kogle M.E."/>
            <person name="Kuo A."/>
            <person name="Riley R."/>
            <person name="Clum A."/>
            <person name="Nolan M."/>
            <person name="Lipzen A."/>
            <person name="Salamov A."/>
            <person name="Henrissat B."/>
            <person name="Wiebenga A."/>
            <person name="De Vries R.P."/>
            <person name="Grigoriev I.V."/>
            <person name="Mortensen U.H."/>
            <person name="Andersen M.R."/>
            <person name="Baker S.E."/>
        </authorList>
    </citation>
    <scope>NUCLEOTIDE SEQUENCE [LARGE SCALE GENOMIC DNA]</scope>
    <source>
        <strain evidence="2 3">CBS 117.55</strain>
    </source>
</reference>
<dbReference type="GO" id="GO:0051260">
    <property type="term" value="P:protein homooligomerization"/>
    <property type="evidence" value="ECO:0007669"/>
    <property type="project" value="InterPro"/>
</dbReference>
<dbReference type="InterPro" id="IPR045068">
    <property type="entry name" value="BACURD1-3"/>
</dbReference>
<dbReference type="AlphaFoldDB" id="A0A317WR98"/>
<dbReference type="CDD" id="cd18316">
    <property type="entry name" value="BTB_POZ_KCTD-like"/>
    <property type="match status" value="1"/>
</dbReference>
<dbReference type="Proteomes" id="UP000247233">
    <property type="component" value="Unassembled WGS sequence"/>
</dbReference>
<sequence>MSQDTDPQPTPTTATDAPIVLQVGERRFTTTLYTLDESTFFQSLLQGHWKNALPDGSYFIDADPDLFEHILRYLRRGVFPLFYDKRTGHDLAMYLAILEEARYFGIDVLRKWLEEEIYYKAVTIRYDISEKNVDVCYAEIETSAADTEYNVSLTTNKVYICPREIPTHMGKSDRCRRKCRNFKGEGPVEYGEEPALRVVRIMKRVMFDMDKCRKPVFQDPGDSASEGF</sequence>
<dbReference type="InterPro" id="IPR011333">
    <property type="entry name" value="SKP1/BTB/POZ_sf"/>
</dbReference>
<dbReference type="VEuPathDB" id="FungiDB:BO70DRAFT_394338"/>
<dbReference type="GeneID" id="37068688"/>
<dbReference type="RefSeq" id="XP_025401331.1">
    <property type="nucleotide sequence ID" value="XM_025546451.1"/>
</dbReference>
<dbReference type="SMART" id="SM00225">
    <property type="entry name" value="BTB"/>
    <property type="match status" value="1"/>
</dbReference>
<dbReference type="Pfam" id="PF02214">
    <property type="entry name" value="BTB_2"/>
    <property type="match status" value="1"/>
</dbReference>
<gene>
    <name evidence="2" type="ORF">BO70DRAFT_394338</name>
</gene>
<name>A0A317WR98_9EURO</name>
<dbReference type="STRING" id="1448321.A0A317WR98"/>
<dbReference type="PANTHER" id="PTHR11145:SF8">
    <property type="entry name" value="RE57120P"/>
    <property type="match status" value="1"/>
</dbReference>
<dbReference type="PROSITE" id="PS50097">
    <property type="entry name" value="BTB"/>
    <property type="match status" value="1"/>
</dbReference>
<evidence type="ECO:0000259" key="1">
    <source>
        <dbReference type="PROSITE" id="PS50097"/>
    </source>
</evidence>